<dbReference type="InterPro" id="IPR001296">
    <property type="entry name" value="Glyco_trans_1"/>
</dbReference>
<dbReference type="EMBL" id="AP026866">
    <property type="protein sequence ID" value="BDS08459.1"/>
    <property type="molecule type" value="Genomic_DNA"/>
</dbReference>
<sequence>MKINLVARTNGVGLDRDVEIMRSALSDFREYDITVSSCRSNGKLRRKKDFADSNYRPVPLLRRLPIFREKYDANIFLERIYPRWFGRAKLNILIPNQEFFPKSLVDSLEKIDHVLCKTQHAAEIFRQHCRSVHTIGFTSNDMLDDSIVPDYQKFFHLAGSSPLKGTETLLALWERNPAWPPLTLIQRAKNAPDKVPNNVHLITDYLSNEEIKQLQNSHGIHLCTSRSEGWGHYIVEATSCRALVVSTDGPPMNELISPDHGMLVPWNRQEPRNLGTDWFVDPDQLEIIINKLIAMPLEEKQQLGKNARHWYETNHLRFGESLPQALSKMLATSQHP</sequence>
<name>A0AAT9FRD8_9BACT</name>
<evidence type="ECO:0000313" key="2">
    <source>
        <dbReference type="EMBL" id="BDS08459.1"/>
    </source>
</evidence>
<organism evidence="2">
    <name type="scientific">Oceaniferula spumae</name>
    <dbReference type="NCBI Taxonomy" id="2979115"/>
    <lineage>
        <taxon>Bacteria</taxon>
        <taxon>Pseudomonadati</taxon>
        <taxon>Verrucomicrobiota</taxon>
        <taxon>Verrucomicrobiia</taxon>
        <taxon>Verrucomicrobiales</taxon>
        <taxon>Verrucomicrobiaceae</taxon>
        <taxon>Oceaniferula</taxon>
    </lineage>
</organism>
<dbReference type="Pfam" id="PF00534">
    <property type="entry name" value="Glycos_transf_1"/>
    <property type="match status" value="1"/>
</dbReference>
<protein>
    <submittedName>
        <fullName evidence="2">Glycosyl transferase</fullName>
    </submittedName>
</protein>
<dbReference type="KEGG" id="osu:NT6N_34990"/>
<evidence type="ECO:0000259" key="1">
    <source>
        <dbReference type="Pfam" id="PF00534"/>
    </source>
</evidence>
<dbReference type="Gene3D" id="3.40.50.2000">
    <property type="entry name" value="Glycogen Phosphorylase B"/>
    <property type="match status" value="1"/>
</dbReference>
<dbReference type="SUPFAM" id="SSF53756">
    <property type="entry name" value="UDP-Glycosyltransferase/glycogen phosphorylase"/>
    <property type="match status" value="1"/>
</dbReference>
<dbReference type="AlphaFoldDB" id="A0AAT9FRD8"/>
<gene>
    <name evidence="2" type="ORF">NT6N_34990</name>
</gene>
<keyword evidence="2" id="KW-0808">Transferase</keyword>
<feature type="domain" description="Glycosyl transferase family 1" evidence="1">
    <location>
        <begin position="198"/>
        <end position="309"/>
    </location>
</feature>
<reference evidence="2" key="1">
    <citation type="submission" date="2024-07" db="EMBL/GenBank/DDBJ databases">
        <title>Complete genome sequence of Verrucomicrobiaceae bacterium NT6N.</title>
        <authorList>
            <person name="Huang C."/>
            <person name="Takami H."/>
            <person name="Hamasaki K."/>
        </authorList>
    </citation>
    <scope>NUCLEOTIDE SEQUENCE</scope>
    <source>
        <strain evidence="2">NT6N</strain>
    </source>
</reference>
<accession>A0AAT9FRD8</accession>
<proteinExistence type="predicted"/>
<dbReference type="GO" id="GO:0016757">
    <property type="term" value="F:glycosyltransferase activity"/>
    <property type="evidence" value="ECO:0007669"/>
    <property type="project" value="InterPro"/>
</dbReference>